<evidence type="ECO:0000256" key="8">
    <source>
        <dbReference type="PIRSR" id="PIRSR000726-1"/>
    </source>
</evidence>
<dbReference type="RefSeq" id="WP_301064837.1">
    <property type="nucleotide sequence ID" value="NZ_CP118709.1"/>
</dbReference>
<keyword evidence="4 8" id="KW-0547">Nucleotide-binding</keyword>
<feature type="binding site" evidence="8">
    <location>
        <position position="120"/>
    </location>
    <ligand>
        <name>substrate</name>
    </ligand>
</feature>
<dbReference type="InterPro" id="IPR018042">
    <property type="entry name" value="Aspartate_kinase_CS"/>
</dbReference>
<dbReference type="CDD" id="cd04917">
    <property type="entry name" value="ACT_AKiii-LysC-EC_2"/>
    <property type="match status" value="1"/>
</dbReference>
<dbReference type="Pfam" id="PF22468">
    <property type="entry name" value="ACT_9"/>
    <property type="match status" value="2"/>
</dbReference>
<evidence type="ECO:0000256" key="5">
    <source>
        <dbReference type="ARBA" id="ARBA00022777"/>
    </source>
</evidence>
<comment type="catalytic activity">
    <reaction evidence="7 9">
        <text>L-aspartate + ATP = 4-phospho-L-aspartate + ADP</text>
        <dbReference type="Rhea" id="RHEA:23776"/>
        <dbReference type="ChEBI" id="CHEBI:29991"/>
        <dbReference type="ChEBI" id="CHEBI:30616"/>
        <dbReference type="ChEBI" id="CHEBI:57535"/>
        <dbReference type="ChEBI" id="CHEBI:456216"/>
        <dbReference type="EC" id="2.7.2.4"/>
    </reaction>
</comment>
<dbReference type="NCBIfam" id="NF006570">
    <property type="entry name" value="PRK09084.1"/>
    <property type="match status" value="1"/>
</dbReference>
<dbReference type="EMBL" id="CP118709">
    <property type="protein sequence ID" value="WGK81687.1"/>
    <property type="molecule type" value="Genomic_DNA"/>
</dbReference>
<dbReference type="Gene3D" id="3.30.70.260">
    <property type="match status" value="2"/>
</dbReference>
<dbReference type="GO" id="GO:0009090">
    <property type="term" value="P:homoserine biosynthetic process"/>
    <property type="evidence" value="ECO:0007669"/>
    <property type="project" value="TreeGrafter"/>
</dbReference>
<keyword evidence="3 9" id="KW-0808">Transferase</keyword>
<proteinExistence type="inferred from homology"/>
<dbReference type="GO" id="GO:0009089">
    <property type="term" value="P:lysine biosynthetic process via diaminopimelate"/>
    <property type="evidence" value="ECO:0007669"/>
    <property type="project" value="InterPro"/>
</dbReference>
<evidence type="ECO:0000256" key="6">
    <source>
        <dbReference type="ARBA" id="ARBA00022840"/>
    </source>
</evidence>
<dbReference type="PANTHER" id="PTHR21499:SF59">
    <property type="entry name" value="ASPARTOKINASE"/>
    <property type="match status" value="1"/>
</dbReference>
<dbReference type="GO" id="GO:0005829">
    <property type="term" value="C:cytosol"/>
    <property type="evidence" value="ECO:0007669"/>
    <property type="project" value="TreeGrafter"/>
</dbReference>
<evidence type="ECO:0000256" key="3">
    <source>
        <dbReference type="ARBA" id="ARBA00022679"/>
    </source>
</evidence>
<gene>
    <name evidence="12" type="primary">lysC</name>
    <name evidence="12" type="ORF">PYE51_00020</name>
</gene>
<evidence type="ECO:0000256" key="2">
    <source>
        <dbReference type="ARBA" id="ARBA00010122"/>
    </source>
</evidence>
<dbReference type="SUPFAM" id="SSF55021">
    <property type="entry name" value="ACT-like"/>
    <property type="match status" value="2"/>
</dbReference>
<comment type="pathway">
    <text evidence="10">Amino-acid biosynthesis; L-methionine biosynthesis via de novo pathway; L-homoserine from L-aspartate: step 1/3.</text>
</comment>
<dbReference type="InterPro" id="IPR005260">
    <property type="entry name" value="Asp_kin_monofn"/>
</dbReference>
<keyword evidence="10" id="KW-0028">Amino-acid biosynthesis</keyword>
<protein>
    <recommendedName>
        <fullName evidence="9">Aspartokinase</fullName>
        <ecNumber evidence="9">2.7.2.4</ecNumber>
    </recommendedName>
</protein>
<dbReference type="Gene3D" id="1.20.120.1320">
    <property type="entry name" value="Aspartokinase, catalytic domain"/>
    <property type="match status" value="1"/>
</dbReference>
<feature type="binding site" evidence="8">
    <location>
        <begin position="222"/>
        <end position="223"/>
    </location>
    <ligand>
        <name>ATP</name>
        <dbReference type="ChEBI" id="CHEBI:30616"/>
    </ligand>
</feature>
<dbReference type="FunFam" id="3.30.70.260:FF:000017">
    <property type="entry name" value="Aspartokinase"/>
    <property type="match status" value="1"/>
</dbReference>
<dbReference type="PROSITE" id="PS00324">
    <property type="entry name" value="ASPARTOKINASE"/>
    <property type="match status" value="1"/>
</dbReference>
<comment type="pathway">
    <text evidence="10">Amino-acid biosynthesis; L-threonine biosynthesis; L-threonine from L-aspartate: step 1/5.</text>
</comment>
<feature type="binding site" evidence="8">
    <location>
        <begin position="8"/>
        <end position="11"/>
    </location>
    <ligand>
        <name>ATP</name>
        <dbReference type="ChEBI" id="CHEBI:30616"/>
    </ligand>
</feature>
<comment type="pathway">
    <text evidence="1 10">Amino-acid biosynthesis; L-lysine biosynthesis via DAP pathway; (S)-tetrahydrodipicolinate from L-aspartate: step 1/4.</text>
</comment>
<evidence type="ECO:0000256" key="10">
    <source>
        <dbReference type="RuleBase" id="RU004249"/>
    </source>
</evidence>
<dbReference type="InterPro" id="IPR002912">
    <property type="entry name" value="ACT_dom"/>
</dbReference>
<dbReference type="Gene3D" id="3.40.1160.10">
    <property type="entry name" value="Acetylglutamate kinase-like"/>
    <property type="match status" value="1"/>
</dbReference>
<dbReference type="GO" id="GO:0005524">
    <property type="term" value="F:ATP binding"/>
    <property type="evidence" value="ECO:0007669"/>
    <property type="project" value="UniProtKB-KW"/>
</dbReference>
<dbReference type="InterPro" id="IPR001341">
    <property type="entry name" value="Asp_kinase"/>
</dbReference>
<feature type="binding site" evidence="8">
    <location>
        <position position="228"/>
    </location>
    <ligand>
        <name>ATP</name>
        <dbReference type="ChEBI" id="CHEBI:30616"/>
    </ligand>
</feature>
<dbReference type="PROSITE" id="PS51671">
    <property type="entry name" value="ACT"/>
    <property type="match status" value="1"/>
</dbReference>
<feature type="binding site" evidence="8">
    <location>
        <position position="233"/>
    </location>
    <ligand>
        <name>ATP</name>
        <dbReference type="ChEBI" id="CHEBI:30616"/>
    </ligand>
</feature>
<dbReference type="InterPro" id="IPR042199">
    <property type="entry name" value="AsparK_Bifunc_asparK/hSer_DH"/>
</dbReference>
<accession>A0AAX3U2J5</accession>
<dbReference type="EC" id="2.7.2.4" evidence="9"/>
<evidence type="ECO:0000256" key="7">
    <source>
        <dbReference type="ARBA" id="ARBA00047872"/>
    </source>
</evidence>
<dbReference type="InterPro" id="IPR036393">
    <property type="entry name" value="AceGlu_kinase-like_sf"/>
</dbReference>
<name>A0AAX3U2J5_9VIBR</name>
<dbReference type="GO" id="GO:0004072">
    <property type="term" value="F:aspartate kinase activity"/>
    <property type="evidence" value="ECO:0007669"/>
    <property type="project" value="UniProtKB-EC"/>
</dbReference>
<dbReference type="InterPro" id="IPR001048">
    <property type="entry name" value="Asp/Glu/Uridylate_kinase"/>
</dbReference>
<dbReference type="InterPro" id="IPR047962">
    <property type="entry name" value="LysC_ACT_2"/>
</dbReference>
<evidence type="ECO:0000256" key="9">
    <source>
        <dbReference type="RuleBase" id="RU003448"/>
    </source>
</evidence>
<feature type="domain" description="ACT" evidence="11">
    <location>
        <begin position="314"/>
        <end position="389"/>
    </location>
</feature>
<dbReference type="Proteomes" id="UP001239257">
    <property type="component" value="Chromosome 1"/>
</dbReference>
<keyword evidence="5 9" id="KW-0418">Kinase</keyword>
<dbReference type="Pfam" id="PF00696">
    <property type="entry name" value="AA_kinase"/>
    <property type="match status" value="1"/>
</dbReference>
<dbReference type="PIRSF" id="PIRSF000726">
    <property type="entry name" value="Asp_kin"/>
    <property type="match status" value="1"/>
</dbReference>
<dbReference type="InterPro" id="IPR045865">
    <property type="entry name" value="ACT-like_dom_sf"/>
</dbReference>
<reference evidence="12" key="1">
    <citation type="submission" date="2022-02" db="EMBL/GenBank/DDBJ databases">
        <title>Emergence and expansion in Europe of a Vibrio aestuarianus clonal complex pathogenic for oysters.</title>
        <authorList>
            <person name="Mesnil A."/>
            <person name="Travers M.-A."/>
        </authorList>
    </citation>
    <scope>NUCLEOTIDE SEQUENCE</scope>
    <source>
        <strain evidence="12">U29</strain>
    </source>
</reference>
<comment type="similarity">
    <text evidence="2 9">Belongs to the aspartokinase family.</text>
</comment>
<dbReference type="AlphaFoldDB" id="A0AAX3U2J5"/>
<keyword evidence="6 8" id="KW-0067">ATP-binding</keyword>
<dbReference type="NCBIfam" id="TIGR00656">
    <property type="entry name" value="asp_kin_monofn"/>
    <property type="match status" value="1"/>
</dbReference>
<dbReference type="PANTHER" id="PTHR21499">
    <property type="entry name" value="ASPARTATE KINASE"/>
    <property type="match status" value="1"/>
</dbReference>
<evidence type="ECO:0000259" key="11">
    <source>
        <dbReference type="PROSITE" id="PS51671"/>
    </source>
</evidence>
<dbReference type="SUPFAM" id="SSF53633">
    <property type="entry name" value="Carbamate kinase-like"/>
    <property type="match status" value="1"/>
</dbReference>
<feature type="binding site" evidence="8">
    <location>
        <position position="45"/>
    </location>
    <ligand>
        <name>substrate</name>
    </ligand>
</feature>
<organism evidence="12 13">
    <name type="scientific">Vibrio aestuarianus</name>
    <dbReference type="NCBI Taxonomy" id="28171"/>
    <lineage>
        <taxon>Bacteria</taxon>
        <taxon>Pseudomonadati</taxon>
        <taxon>Pseudomonadota</taxon>
        <taxon>Gammaproteobacteria</taxon>
        <taxon>Vibrionales</taxon>
        <taxon>Vibrionaceae</taxon>
        <taxon>Vibrio</taxon>
    </lineage>
</organism>
<evidence type="ECO:0000313" key="12">
    <source>
        <dbReference type="EMBL" id="WGK81687.1"/>
    </source>
</evidence>
<dbReference type="NCBIfam" id="TIGR00657">
    <property type="entry name" value="asp_kinases"/>
    <property type="match status" value="1"/>
</dbReference>
<evidence type="ECO:0000256" key="4">
    <source>
        <dbReference type="ARBA" id="ARBA00022741"/>
    </source>
</evidence>
<dbReference type="InterPro" id="IPR054352">
    <property type="entry name" value="ACT_Aspartokinase"/>
</dbReference>
<evidence type="ECO:0000313" key="13">
    <source>
        <dbReference type="Proteomes" id="UP001239257"/>
    </source>
</evidence>
<sequence>MSAFNVAKFGGTSVANFEAMSRCAAVIENNPNTKLVVSSACSGVTNLLVELASGVQDAEQRLAIIKQLADIHHAIIDQLAQPAQVEKEVHSILDMVASVAEAASFQSSKKLTDHLVACGELMSTFILTQLMCERGMEAVRFDIREILRTDDHYGRAEPQLEQIALLAKQKLTPLCQQHVVVTQGFIGSDEQGNTTTLGRGGSDYSAALIAEAVQASGLEIWTDVPGIYTTDPRIAPNAAPIAEISFSEASEMANFGAKILHPSTLLPALRHDIPVFVGSSKEPEKGGTWIRKRVESSPLFRALTLRGNQTMVTLRSASMFHAYGFLSKVFEILAKHKISVDLITTSEISVSLTLDKTDTAGGSPELPQAVRQELEELCTVDVEHNLSLIALIGNNMSNTKGYAKQVFSTLEDFNMRMICYGASPHNLCFLLHESVSKAAIQKLHQELFEQ</sequence>
<evidence type="ECO:0000256" key="1">
    <source>
        <dbReference type="ARBA" id="ARBA00004766"/>
    </source>
</evidence>